<proteinExistence type="predicted"/>
<protein>
    <submittedName>
        <fullName evidence="2">Putative secreted protein</fullName>
    </submittedName>
</protein>
<dbReference type="RefSeq" id="WP_189836533.1">
    <property type="nucleotide sequence ID" value="NZ_BHVT01000069.1"/>
</dbReference>
<dbReference type="AlphaFoldDB" id="A0A4R3XVU1"/>
<gene>
    <name evidence="2" type="ORF">EDC63_11521</name>
</gene>
<comment type="caution">
    <text evidence="2">The sequence shown here is derived from an EMBL/GenBank/DDBJ whole genome shotgun (WGS) entry which is preliminary data.</text>
</comment>
<reference evidence="2 3" key="1">
    <citation type="submission" date="2019-03" db="EMBL/GenBank/DDBJ databases">
        <title>Genomic Encyclopedia of Type Strains, Phase IV (KMG-IV): sequencing the most valuable type-strain genomes for metagenomic binning, comparative biology and taxonomic classification.</title>
        <authorList>
            <person name="Goeker M."/>
        </authorList>
    </citation>
    <scope>NUCLEOTIDE SEQUENCE [LARGE SCALE GENOMIC DNA]</scope>
    <source>
        <strain evidence="2 3">DSM 100309</strain>
    </source>
</reference>
<dbReference type="Proteomes" id="UP000295367">
    <property type="component" value="Unassembled WGS sequence"/>
</dbReference>
<keyword evidence="1" id="KW-0732">Signal</keyword>
<evidence type="ECO:0000313" key="3">
    <source>
        <dbReference type="Proteomes" id="UP000295367"/>
    </source>
</evidence>
<organism evidence="2 3">
    <name type="scientific">Sulfurirhabdus autotrophica</name>
    <dbReference type="NCBI Taxonomy" id="1706046"/>
    <lineage>
        <taxon>Bacteria</taxon>
        <taxon>Pseudomonadati</taxon>
        <taxon>Pseudomonadota</taxon>
        <taxon>Betaproteobacteria</taxon>
        <taxon>Nitrosomonadales</taxon>
        <taxon>Sulfuricellaceae</taxon>
        <taxon>Sulfurirhabdus</taxon>
    </lineage>
</organism>
<dbReference type="EMBL" id="SMCO01000015">
    <property type="protein sequence ID" value="TCV83396.1"/>
    <property type="molecule type" value="Genomic_DNA"/>
</dbReference>
<accession>A0A4R3XVU1</accession>
<sequence length="402" mass="43215">MNKSSISIVSLAALAALAALEGTATAATPTTWVSNYDINSAQTTIKFNDWGYTPIAGVNANTYQIGPGFDSSRIGQIQHVVTTGPDGITPDPGHTVYQDFNEQNPPFTNANMDSAVNFYKWGYTTVAGSTFNNMQIDKAGNYHVAQNDMKFQFYDSFKYSDKTGANPNSTYDTSINFQPYAVSDAKGWCGSVMSSNPDSLEKMAGQVTFDFAFDAYLSNNFQGGGPGVTGNPNSAIQIVPGFVMRSYGDYEVSYTEDGYSTTYYGSAVANNINPVTGLPDPAYHDKVSFLGAGVVPNGVWIKINQIRPDGSWDYSVAATQGADGTVDGEARSDGTVWHFNAFGGYAFLMRADGMRILDYVNPTGHSDYVTTTSAVPLPAAAWLLGSGLFGLFGVTRNRKQVF</sequence>
<feature type="signal peptide" evidence="1">
    <location>
        <begin position="1"/>
        <end position="26"/>
    </location>
</feature>
<keyword evidence="3" id="KW-1185">Reference proteome</keyword>
<name>A0A4R3XVU1_9PROT</name>
<evidence type="ECO:0000313" key="2">
    <source>
        <dbReference type="EMBL" id="TCV83396.1"/>
    </source>
</evidence>
<feature type="chain" id="PRO_5020678057" evidence="1">
    <location>
        <begin position="27"/>
        <end position="402"/>
    </location>
</feature>
<evidence type="ECO:0000256" key="1">
    <source>
        <dbReference type="SAM" id="SignalP"/>
    </source>
</evidence>